<evidence type="ECO:0000256" key="3">
    <source>
        <dbReference type="ARBA" id="ARBA00022692"/>
    </source>
</evidence>
<comment type="subcellular location">
    <subcellularLocation>
        <location evidence="1">Membrane</location>
        <topology evidence="1">Single-pass membrane protein</topology>
    </subcellularLocation>
</comment>
<keyword evidence="4" id="KW-0732">Signal</keyword>
<accession>A0A6D2IZI6</accession>
<dbReference type="InterPro" id="IPR024788">
    <property type="entry name" value="Malectin-like_Carb-bd_dom"/>
</dbReference>
<keyword evidence="5" id="KW-0677">Repeat</keyword>
<gene>
    <name evidence="12" type="ORF">MERR_LOCUS18011</name>
</gene>
<evidence type="ECO:0000259" key="10">
    <source>
        <dbReference type="Pfam" id="PF08263"/>
    </source>
</evidence>
<dbReference type="AlphaFoldDB" id="A0A6D2IZI6"/>
<evidence type="ECO:0000256" key="8">
    <source>
        <dbReference type="ARBA" id="ARBA00023170"/>
    </source>
</evidence>
<dbReference type="Pfam" id="PF13855">
    <property type="entry name" value="LRR_8"/>
    <property type="match status" value="1"/>
</dbReference>
<organism evidence="12 13">
    <name type="scientific">Microthlaspi erraticum</name>
    <dbReference type="NCBI Taxonomy" id="1685480"/>
    <lineage>
        <taxon>Eukaryota</taxon>
        <taxon>Viridiplantae</taxon>
        <taxon>Streptophyta</taxon>
        <taxon>Embryophyta</taxon>
        <taxon>Tracheophyta</taxon>
        <taxon>Spermatophyta</taxon>
        <taxon>Magnoliopsida</taxon>
        <taxon>eudicotyledons</taxon>
        <taxon>Gunneridae</taxon>
        <taxon>Pentapetalae</taxon>
        <taxon>rosids</taxon>
        <taxon>malvids</taxon>
        <taxon>Brassicales</taxon>
        <taxon>Brassicaceae</taxon>
        <taxon>Coluteocarpeae</taxon>
        <taxon>Microthlaspi</taxon>
    </lineage>
</organism>
<dbReference type="GO" id="GO:0016020">
    <property type="term" value="C:membrane"/>
    <property type="evidence" value="ECO:0007669"/>
    <property type="project" value="UniProtKB-SubCell"/>
</dbReference>
<proteinExistence type="predicted"/>
<evidence type="ECO:0000313" key="12">
    <source>
        <dbReference type="EMBL" id="CAA7030776.1"/>
    </source>
</evidence>
<dbReference type="InterPro" id="IPR013210">
    <property type="entry name" value="LRR_N_plant-typ"/>
</dbReference>
<evidence type="ECO:0000259" key="11">
    <source>
        <dbReference type="Pfam" id="PF12819"/>
    </source>
</evidence>
<dbReference type="Proteomes" id="UP000467841">
    <property type="component" value="Unassembled WGS sequence"/>
</dbReference>
<dbReference type="PANTHER" id="PTHR45631:SF181">
    <property type="entry name" value="RECEPTOR-LIKE PROTEIN 4"/>
    <property type="match status" value="1"/>
</dbReference>
<evidence type="ECO:0000256" key="1">
    <source>
        <dbReference type="ARBA" id="ARBA00004167"/>
    </source>
</evidence>
<keyword evidence="2" id="KW-0433">Leucine-rich repeat</keyword>
<keyword evidence="6 9" id="KW-1133">Transmembrane helix</keyword>
<dbReference type="Gene3D" id="3.80.10.10">
    <property type="entry name" value="Ribonuclease Inhibitor"/>
    <property type="match status" value="1"/>
</dbReference>
<evidence type="ECO:0000256" key="7">
    <source>
        <dbReference type="ARBA" id="ARBA00023136"/>
    </source>
</evidence>
<evidence type="ECO:0008006" key="14">
    <source>
        <dbReference type="Google" id="ProtNLM"/>
    </source>
</evidence>
<dbReference type="Pfam" id="PF12819">
    <property type="entry name" value="Malectin_like"/>
    <property type="match status" value="1"/>
</dbReference>
<feature type="domain" description="Leucine-rich repeat-containing N-terminal plant-type" evidence="10">
    <location>
        <begin position="365"/>
        <end position="402"/>
    </location>
</feature>
<dbReference type="InterPro" id="IPR001611">
    <property type="entry name" value="Leu-rich_rpt"/>
</dbReference>
<dbReference type="FunFam" id="3.80.10.10:FF:000129">
    <property type="entry name" value="Leucine-rich repeat receptor-like kinase"/>
    <property type="match status" value="1"/>
</dbReference>
<dbReference type="Pfam" id="PF08263">
    <property type="entry name" value="LRRNT_2"/>
    <property type="match status" value="1"/>
</dbReference>
<dbReference type="SUPFAM" id="SSF52058">
    <property type="entry name" value="L domain-like"/>
    <property type="match status" value="1"/>
</dbReference>
<evidence type="ECO:0000256" key="4">
    <source>
        <dbReference type="ARBA" id="ARBA00022729"/>
    </source>
</evidence>
<evidence type="ECO:0000256" key="5">
    <source>
        <dbReference type="ARBA" id="ARBA00022737"/>
    </source>
</evidence>
<keyword evidence="13" id="KW-1185">Reference proteome</keyword>
<dbReference type="Gene3D" id="2.60.120.430">
    <property type="entry name" value="Galactose-binding lectin"/>
    <property type="match status" value="1"/>
</dbReference>
<keyword evidence="3 9" id="KW-0812">Transmembrane</keyword>
<evidence type="ECO:0000256" key="9">
    <source>
        <dbReference type="SAM" id="Phobius"/>
    </source>
</evidence>
<name>A0A6D2IZI6_9BRAS</name>
<dbReference type="PANTHER" id="PTHR45631">
    <property type="entry name" value="OS07G0107800 PROTEIN-RELATED"/>
    <property type="match status" value="1"/>
</dbReference>
<keyword evidence="8" id="KW-0675">Receptor</keyword>
<feature type="transmembrane region" description="Helical" evidence="9">
    <location>
        <begin position="516"/>
        <end position="540"/>
    </location>
</feature>
<dbReference type="InterPro" id="IPR032675">
    <property type="entry name" value="LRR_dom_sf"/>
</dbReference>
<evidence type="ECO:0000256" key="2">
    <source>
        <dbReference type="ARBA" id="ARBA00022614"/>
    </source>
</evidence>
<evidence type="ECO:0000256" key="6">
    <source>
        <dbReference type="ARBA" id="ARBA00022989"/>
    </source>
</evidence>
<protein>
    <recommendedName>
        <fullName evidence="14">Malectin-like domain-containing protein</fullName>
    </recommendedName>
</protein>
<sequence>MDSIATLVSQFHFCIAFAVPHFFRVSCGAQADVESPPTYTLWHKDASYTGGLTANATLPSDITPTLKTVRFFPISFGPTSCYNFARIPKGRYSITIFFGLVKLSGEPIYDISIEGTEVYSLLPGWSNHDDQAFSESLISLLNGTATICFHSVGHGDPTILAIQLLQIHDMAYDAGQRWDKRVVFRTVIRLNCGARKPKFDEDYGGNIWGANRFWTPAGSFAKNSGSRIYTENSIANVSASPNFFPEQIYQSALVSTDEEPDMTFIISVKALKTYWLWFHFAEINSSITEGKRVFDIIVNDKVVCQDVDIFRMGGQGYTAVVLNVTIAVTENILRIVLHPRTGHHALMNAIEILEVVKREFQTTRDEANGLKELKKALGVPSLLGWNGDPCAPVQHSWSGVKCENGKNRSTWVIATLDLHRQGLKGFLPMNVSRLSHLKSINLSYNSICGTIPESLGDMKSLEVLDLSYNSLNGSIPESLGSKLTSLRILKLEGNVMLEKGSALTPNNPQPSHHRRGMMIIIIVSLTLLTIVAIVCATIWWRRKQDVTRAQPYTRFPRPQDA</sequence>
<evidence type="ECO:0000313" key="13">
    <source>
        <dbReference type="Proteomes" id="UP000467841"/>
    </source>
</evidence>
<dbReference type="OrthoDB" id="1060944at2759"/>
<dbReference type="EMBL" id="CACVBM020001097">
    <property type="protein sequence ID" value="CAA7030776.1"/>
    <property type="molecule type" value="Genomic_DNA"/>
</dbReference>
<feature type="domain" description="Malectin-like" evidence="11">
    <location>
        <begin position="25"/>
        <end position="354"/>
    </location>
</feature>
<keyword evidence="7 9" id="KW-0472">Membrane</keyword>
<reference evidence="12" key="1">
    <citation type="submission" date="2020-01" db="EMBL/GenBank/DDBJ databases">
        <authorList>
            <person name="Mishra B."/>
        </authorList>
    </citation>
    <scope>NUCLEOTIDE SEQUENCE [LARGE SCALE GENOMIC DNA]</scope>
</reference>
<comment type="caution">
    <text evidence="12">The sequence shown here is derived from an EMBL/GenBank/DDBJ whole genome shotgun (WGS) entry which is preliminary data.</text>
</comment>